<proteinExistence type="predicted"/>
<evidence type="ECO:0000313" key="1">
    <source>
        <dbReference type="EMBL" id="MCD9645222.1"/>
    </source>
</evidence>
<keyword evidence="2" id="KW-1185">Reference proteome</keyword>
<dbReference type="Proteomes" id="UP000823775">
    <property type="component" value="Unassembled WGS sequence"/>
</dbReference>
<accession>A0ABS8VFH6</accession>
<name>A0ABS8VFH6_DATST</name>
<comment type="caution">
    <text evidence="1">The sequence shown here is derived from an EMBL/GenBank/DDBJ whole genome shotgun (WGS) entry which is preliminary data.</text>
</comment>
<dbReference type="EMBL" id="JACEIK010004370">
    <property type="protein sequence ID" value="MCD9645222.1"/>
    <property type="molecule type" value="Genomic_DNA"/>
</dbReference>
<reference evidence="1 2" key="1">
    <citation type="journal article" date="2021" name="BMC Genomics">
        <title>Datura genome reveals duplications of psychoactive alkaloid biosynthetic genes and high mutation rate following tissue culture.</title>
        <authorList>
            <person name="Rajewski A."/>
            <person name="Carter-House D."/>
            <person name="Stajich J."/>
            <person name="Litt A."/>
        </authorList>
    </citation>
    <scope>NUCLEOTIDE SEQUENCE [LARGE SCALE GENOMIC DNA]</scope>
    <source>
        <strain evidence="1">AR-01</strain>
    </source>
</reference>
<evidence type="ECO:0008006" key="3">
    <source>
        <dbReference type="Google" id="ProtNLM"/>
    </source>
</evidence>
<feature type="non-terminal residue" evidence="1">
    <location>
        <position position="61"/>
    </location>
</feature>
<evidence type="ECO:0000313" key="2">
    <source>
        <dbReference type="Proteomes" id="UP000823775"/>
    </source>
</evidence>
<gene>
    <name evidence="1" type="ORF">HAX54_033989</name>
</gene>
<protein>
    <recommendedName>
        <fullName evidence="3">50S ribosomal protein L20</fullName>
    </recommendedName>
</protein>
<sequence>MKSRSVNVPMRRFKRLAVASIRRGRSRLKKYWREVVRDLLLLPQKSPSKEYLCRQVLLLRK</sequence>
<organism evidence="1 2">
    <name type="scientific">Datura stramonium</name>
    <name type="common">Jimsonweed</name>
    <name type="synonym">Common thornapple</name>
    <dbReference type="NCBI Taxonomy" id="4076"/>
    <lineage>
        <taxon>Eukaryota</taxon>
        <taxon>Viridiplantae</taxon>
        <taxon>Streptophyta</taxon>
        <taxon>Embryophyta</taxon>
        <taxon>Tracheophyta</taxon>
        <taxon>Spermatophyta</taxon>
        <taxon>Magnoliopsida</taxon>
        <taxon>eudicotyledons</taxon>
        <taxon>Gunneridae</taxon>
        <taxon>Pentapetalae</taxon>
        <taxon>asterids</taxon>
        <taxon>lamiids</taxon>
        <taxon>Solanales</taxon>
        <taxon>Solanaceae</taxon>
        <taxon>Solanoideae</taxon>
        <taxon>Datureae</taxon>
        <taxon>Datura</taxon>
    </lineage>
</organism>